<dbReference type="EMBL" id="ML737123">
    <property type="protein sequence ID" value="KAE8344551.1"/>
    <property type="molecule type" value="Genomic_DNA"/>
</dbReference>
<reference evidence="1" key="1">
    <citation type="submission" date="2019-04" db="EMBL/GenBank/DDBJ databases">
        <title>Friends and foes A comparative genomics study of 23 Aspergillus species from section Flavi.</title>
        <authorList>
            <consortium name="DOE Joint Genome Institute"/>
            <person name="Kjaerbolling I."/>
            <person name="Vesth T."/>
            <person name="Frisvad J.C."/>
            <person name="Nybo J.L."/>
            <person name="Theobald S."/>
            <person name="Kildgaard S."/>
            <person name="Isbrandt T."/>
            <person name="Kuo A."/>
            <person name="Sato A."/>
            <person name="Lyhne E.K."/>
            <person name="Kogle M.E."/>
            <person name="Wiebenga A."/>
            <person name="Kun R.S."/>
            <person name="Lubbers R.J."/>
            <person name="Makela M.R."/>
            <person name="Barry K."/>
            <person name="Chovatia M."/>
            <person name="Clum A."/>
            <person name="Daum C."/>
            <person name="Haridas S."/>
            <person name="He G."/>
            <person name="LaButti K."/>
            <person name="Lipzen A."/>
            <person name="Mondo S."/>
            <person name="Riley R."/>
            <person name="Salamov A."/>
            <person name="Simmons B.A."/>
            <person name="Magnuson J.K."/>
            <person name="Henrissat B."/>
            <person name="Mortensen U.H."/>
            <person name="Larsen T.O."/>
            <person name="Devries R.P."/>
            <person name="Grigoriev I.V."/>
            <person name="Machida M."/>
            <person name="Baker S.E."/>
            <person name="Andersen M.R."/>
        </authorList>
    </citation>
    <scope>NUCLEOTIDE SEQUENCE</scope>
    <source>
        <strain evidence="1">CBS 117612</strain>
    </source>
</reference>
<proteinExistence type="predicted"/>
<organism evidence="1">
    <name type="scientific">Aspergillus arachidicola</name>
    <dbReference type="NCBI Taxonomy" id="656916"/>
    <lineage>
        <taxon>Eukaryota</taxon>
        <taxon>Fungi</taxon>
        <taxon>Dikarya</taxon>
        <taxon>Ascomycota</taxon>
        <taxon>Pezizomycotina</taxon>
        <taxon>Eurotiomycetes</taxon>
        <taxon>Eurotiomycetidae</taxon>
        <taxon>Eurotiales</taxon>
        <taxon>Aspergillaceae</taxon>
        <taxon>Aspergillus</taxon>
        <taxon>Aspergillus subgen. Circumdati</taxon>
    </lineage>
</organism>
<name>A0A5N6YGH8_9EURO</name>
<evidence type="ECO:0000313" key="1">
    <source>
        <dbReference type="EMBL" id="KAE8344551.1"/>
    </source>
</evidence>
<sequence length="64" mass="6621">MGPTTFPRMDPSITAFSLLVILLVLDHVLVLDVLPLTAAVHGIPDAVGGRVIGTVCGKLVSSLL</sequence>
<accession>A0A5N6YGH8</accession>
<dbReference type="Proteomes" id="UP000325558">
    <property type="component" value="Unassembled WGS sequence"/>
</dbReference>
<protein>
    <submittedName>
        <fullName evidence="1">Uncharacterized protein</fullName>
    </submittedName>
</protein>
<dbReference type="AlphaFoldDB" id="A0A5N6YGH8"/>
<gene>
    <name evidence="1" type="ORF">BDV24DRAFT_126709</name>
</gene>